<dbReference type="EMBL" id="JBHLUD010000009">
    <property type="protein sequence ID" value="MFC0545252.1"/>
    <property type="molecule type" value="Genomic_DNA"/>
</dbReference>
<keyword evidence="1" id="KW-0472">Membrane</keyword>
<proteinExistence type="predicted"/>
<feature type="transmembrane region" description="Helical" evidence="1">
    <location>
        <begin position="12"/>
        <end position="39"/>
    </location>
</feature>
<keyword evidence="3" id="KW-1185">Reference proteome</keyword>
<evidence type="ECO:0000313" key="2">
    <source>
        <dbReference type="EMBL" id="MFC0545252.1"/>
    </source>
</evidence>
<comment type="caution">
    <text evidence="2">The sequence shown here is derived from an EMBL/GenBank/DDBJ whole genome shotgun (WGS) entry which is preliminary data.</text>
</comment>
<keyword evidence="1" id="KW-1133">Transmembrane helix</keyword>
<dbReference type="RefSeq" id="WP_273934936.1">
    <property type="nucleotide sequence ID" value="NZ_CP097263.1"/>
</dbReference>
<evidence type="ECO:0008006" key="4">
    <source>
        <dbReference type="Google" id="ProtNLM"/>
    </source>
</evidence>
<feature type="transmembrane region" description="Helical" evidence="1">
    <location>
        <begin position="98"/>
        <end position="117"/>
    </location>
</feature>
<dbReference type="Proteomes" id="UP001589810">
    <property type="component" value="Unassembled WGS sequence"/>
</dbReference>
<feature type="transmembrane region" description="Helical" evidence="1">
    <location>
        <begin position="73"/>
        <end position="92"/>
    </location>
</feature>
<feature type="transmembrane region" description="Helical" evidence="1">
    <location>
        <begin position="45"/>
        <end position="66"/>
    </location>
</feature>
<name>A0ABV6MYJ0_9PSEU</name>
<keyword evidence="1" id="KW-0812">Transmembrane</keyword>
<evidence type="ECO:0000313" key="3">
    <source>
        <dbReference type="Proteomes" id="UP001589810"/>
    </source>
</evidence>
<protein>
    <recommendedName>
        <fullName evidence="4">Integral membrane protein</fullName>
    </recommendedName>
</protein>
<sequence>MRQVLPGSAAPVEIKIAALVLAGGGLVFLLTFLVLGIQAGDLGSIILPAPVAVISLGLGAGLLGGIRPVRIPALLWTVLCALLYASFALLAIEVWIAVLSGILAAAHVYSLVLQITLPARRHMGSTT</sequence>
<reference evidence="2 3" key="1">
    <citation type="submission" date="2024-09" db="EMBL/GenBank/DDBJ databases">
        <authorList>
            <person name="Sun Q."/>
            <person name="Mori K."/>
        </authorList>
    </citation>
    <scope>NUCLEOTIDE SEQUENCE [LARGE SCALE GENOMIC DNA]</scope>
    <source>
        <strain evidence="2 3">TBRC 1432</strain>
    </source>
</reference>
<organism evidence="2 3">
    <name type="scientific">Kutzneria chonburiensis</name>
    <dbReference type="NCBI Taxonomy" id="1483604"/>
    <lineage>
        <taxon>Bacteria</taxon>
        <taxon>Bacillati</taxon>
        <taxon>Actinomycetota</taxon>
        <taxon>Actinomycetes</taxon>
        <taxon>Pseudonocardiales</taxon>
        <taxon>Pseudonocardiaceae</taxon>
        <taxon>Kutzneria</taxon>
    </lineage>
</organism>
<gene>
    <name evidence="2" type="ORF">ACFFH7_27340</name>
</gene>
<accession>A0ABV6MYJ0</accession>
<evidence type="ECO:0000256" key="1">
    <source>
        <dbReference type="SAM" id="Phobius"/>
    </source>
</evidence>